<reference evidence="1 2" key="1">
    <citation type="journal article" date="2019" name="Nat. Ecol. Evol.">
        <title>Megaphylogeny resolves global patterns of mushroom evolution.</title>
        <authorList>
            <person name="Varga T."/>
            <person name="Krizsan K."/>
            <person name="Foldi C."/>
            <person name="Dima B."/>
            <person name="Sanchez-Garcia M."/>
            <person name="Sanchez-Ramirez S."/>
            <person name="Szollosi G.J."/>
            <person name="Szarkandi J.G."/>
            <person name="Papp V."/>
            <person name="Albert L."/>
            <person name="Andreopoulos W."/>
            <person name="Angelini C."/>
            <person name="Antonin V."/>
            <person name="Barry K.W."/>
            <person name="Bougher N.L."/>
            <person name="Buchanan P."/>
            <person name="Buyck B."/>
            <person name="Bense V."/>
            <person name="Catcheside P."/>
            <person name="Chovatia M."/>
            <person name="Cooper J."/>
            <person name="Damon W."/>
            <person name="Desjardin D."/>
            <person name="Finy P."/>
            <person name="Geml J."/>
            <person name="Haridas S."/>
            <person name="Hughes K."/>
            <person name="Justo A."/>
            <person name="Karasinski D."/>
            <person name="Kautmanova I."/>
            <person name="Kiss B."/>
            <person name="Kocsube S."/>
            <person name="Kotiranta H."/>
            <person name="LaButti K.M."/>
            <person name="Lechner B.E."/>
            <person name="Liimatainen K."/>
            <person name="Lipzen A."/>
            <person name="Lukacs Z."/>
            <person name="Mihaltcheva S."/>
            <person name="Morgado L.N."/>
            <person name="Niskanen T."/>
            <person name="Noordeloos M.E."/>
            <person name="Ohm R.A."/>
            <person name="Ortiz-Santana B."/>
            <person name="Ovrebo C."/>
            <person name="Racz N."/>
            <person name="Riley R."/>
            <person name="Savchenko A."/>
            <person name="Shiryaev A."/>
            <person name="Soop K."/>
            <person name="Spirin V."/>
            <person name="Szebenyi C."/>
            <person name="Tomsovsky M."/>
            <person name="Tulloss R.E."/>
            <person name="Uehling J."/>
            <person name="Grigoriev I.V."/>
            <person name="Vagvolgyi C."/>
            <person name="Papp T."/>
            <person name="Martin F.M."/>
            <person name="Miettinen O."/>
            <person name="Hibbett D.S."/>
            <person name="Nagy L.G."/>
        </authorList>
    </citation>
    <scope>NUCLEOTIDE SEQUENCE [LARGE SCALE GENOMIC DNA]</scope>
    <source>
        <strain evidence="1 2">NL-1719</strain>
    </source>
</reference>
<sequence length="208" mass="23598">MTNMNEDGVEKEKEIPPWYQKWKPPQLLHVHSQIRGDEGPTQKCVNFNTTMEVKTKMKWRKRTKLHLWYEKQTLSELLLTLQCQQKEVTSDVAVEADAAPAPSLSTWTRRPNIVPSVEPKSVFIHIGAVGQISLGPSQPRSNFFSGYGSLRTDNVKNVHGLMNFGTRYPSSCCSTQRRVSLDQKKGGDGHDDDNGELRISPTQSRFGW</sequence>
<accession>A0ACD3AV40</accession>
<evidence type="ECO:0000313" key="2">
    <source>
        <dbReference type="Proteomes" id="UP000308600"/>
    </source>
</evidence>
<dbReference type="EMBL" id="ML208330">
    <property type="protein sequence ID" value="TFK69452.1"/>
    <property type="molecule type" value="Genomic_DNA"/>
</dbReference>
<evidence type="ECO:0000313" key="1">
    <source>
        <dbReference type="EMBL" id="TFK69452.1"/>
    </source>
</evidence>
<organism evidence="1 2">
    <name type="scientific">Pluteus cervinus</name>
    <dbReference type="NCBI Taxonomy" id="181527"/>
    <lineage>
        <taxon>Eukaryota</taxon>
        <taxon>Fungi</taxon>
        <taxon>Dikarya</taxon>
        <taxon>Basidiomycota</taxon>
        <taxon>Agaricomycotina</taxon>
        <taxon>Agaricomycetes</taxon>
        <taxon>Agaricomycetidae</taxon>
        <taxon>Agaricales</taxon>
        <taxon>Pluteineae</taxon>
        <taxon>Pluteaceae</taxon>
        <taxon>Pluteus</taxon>
    </lineage>
</organism>
<name>A0ACD3AV40_9AGAR</name>
<dbReference type="Proteomes" id="UP000308600">
    <property type="component" value="Unassembled WGS sequence"/>
</dbReference>
<keyword evidence="2" id="KW-1185">Reference proteome</keyword>
<gene>
    <name evidence="1" type="ORF">BDN72DRAFT_840307</name>
</gene>
<protein>
    <submittedName>
        <fullName evidence="1">Uncharacterized protein</fullName>
    </submittedName>
</protein>
<proteinExistence type="predicted"/>